<evidence type="ECO:0000256" key="5">
    <source>
        <dbReference type="ARBA" id="ARBA00022692"/>
    </source>
</evidence>
<feature type="transmembrane region" description="Helical" evidence="8">
    <location>
        <begin position="203"/>
        <end position="222"/>
    </location>
</feature>
<dbReference type="EMBL" id="CCSB01000003">
    <property type="protein sequence ID" value="CDZ78638.1"/>
    <property type="molecule type" value="Genomic_DNA"/>
</dbReference>
<keyword evidence="2" id="KW-1003">Cell membrane</keyword>
<organism evidence="10 11">
    <name type="scientific">Legionella massiliensis</name>
    <dbReference type="NCBI Taxonomy" id="1034943"/>
    <lineage>
        <taxon>Bacteria</taxon>
        <taxon>Pseudomonadati</taxon>
        <taxon>Pseudomonadota</taxon>
        <taxon>Gammaproteobacteria</taxon>
        <taxon>Legionellales</taxon>
        <taxon>Legionellaceae</taxon>
        <taxon>Legionella</taxon>
    </lineage>
</organism>
<feature type="domain" description="Glycosyltransferase RgtA/B/C/D-like" evidence="9">
    <location>
        <begin position="59"/>
        <end position="221"/>
    </location>
</feature>
<dbReference type="RefSeq" id="WP_044011760.1">
    <property type="nucleotide sequence ID" value="NZ_CCVW01000003.1"/>
</dbReference>
<evidence type="ECO:0000256" key="8">
    <source>
        <dbReference type="SAM" id="Phobius"/>
    </source>
</evidence>
<feature type="transmembrane region" description="Helical" evidence="8">
    <location>
        <begin position="71"/>
        <end position="97"/>
    </location>
</feature>
<dbReference type="PANTHER" id="PTHR33908">
    <property type="entry name" value="MANNOSYLTRANSFERASE YKCB-RELATED"/>
    <property type="match status" value="1"/>
</dbReference>
<evidence type="ECO:0000256" key="2">
    <source>
        <dbReference type="ARBA" id="ARBA00022475"/>
    </source>
</evidence>
<feature type="transmembrane region" description="Helical" evidence="8">
    <location>
        <begin position="179"/>
        <end position="196"/>
    </location>
</feature>
<dbReference type="eggNOG" id="COG1807">
    <property type="taxonomic scope" value="Bacteria"/>
</dbReference>
<feature type="transmembrane region" description="Helical" evidence="8">
    <location>
        <begin position="340"/>
        <end position="358"/>
    </location>
</feature>
<keyword evidence="6 8" id="KW-1133">Transmembrane helix</keyword>
<dbReference type="STRING" id="1034943.BN59_02950"/>
<gene>
    <name evidence="10" type="ORF">BN59_02950</name>
</gene>
<dbReference type="GO" id="GO:0016763">
    <property type="term" value="F:pentosyltransferase activity"/>
    <property type="evidence" value="ECO:0007669"/>
    <property type="project" value="TreeGrafter"/>
</dbReference>
<accession>A0A078L3W7</accession>
<proteinExistence type="predicted"/>
<keyword evidence="5 8" id="KW-0812">Transmembrane</keyword>
<feature type="transmembrane region" description="Helical" evidence="8">
    <location>
        <begin position="158"/>
        <end position="173"/>
    </location>
</feature>
<feature type="transmembrane region" description="Helical" evidence="8">
    <location>
        <begin position="135"/>
        <end position="151"/>
    </location>
</feature>
<keyword evidence="11" id="KW-1185">Reference proteome</keyword>
<dbReference type="InterPro" id="IPR038731">
    <property type="entry name" value="RgtA/B/C-like"/>
</dbReference>
<dbReference type="AlphaFoldDB" id="A0A078L3W7"/>
<protein>
    <recommendedName>
        <fullName evidence="9">Glycosyltransferase RgtA/B/C/D-like domain-containing protein</fullName>
    </recommendedName>
</protein>
<feature type="transmembrane region" description="Helical" evidence="8">
    <location>
        <begin position="285"/>
        <end position="305"/>
    </location>
</feature>
<evidence type="ECO:0000313" key="11">
    <source>
        <dbReference type="Proteomes" id="UP000044071"/>
    </source>
</evidence>
<name>A0A078L3W7_9GAMM</name>
<keyword evidence="3" id="KW-0328">Glycosyltransferase</keyword>
<evidence type="ECO:0000256" key="3">
    <source>
        <dbReference type="ARBA" id="ARBA00022676"/>
    </source>
</evidence>
<dbReference type="GO" id="GO:0009103">
    <property type="term" value="P:lipopolysaccharide biosynthetic process"/>
    <property type="evidence" value="ECO:0007669"/>
    <property type="project" value="UniProtKB-ARBA"/>
</dbReference>
<evidence type="ECO:0000313" key="10">
    <source>
        <dbReference type="EMBL" id="CDZ78638.1"/>
    </source>
</evidence>
<dbReference type="Pfam" id="PF13231">
    <property type="entry name" value="PMT_2"/>
    <property type="match status" value="1"/>
</dbReference>
<evidence type="ECO:0000256" key="1">
    <source>
        <dbReference type="ARBA" id="ARBA00004651"/>
    </source>
</evidence>
<comment type="subcellular location">
    <subcellularLocation>
        <location evidence="1">Cell membrane</location>
        <topology evidence="1">Multi-pass membrane protein</topology>
    </subcellularLocation>
</comment>
<dbReference type="GO" id="GO:0005886">
    <property type="term" value="C:plasma membrane"/>
    <property type="evidence" value="ECO:0007669"/>
    <property type="project" value="UniProtKB-SubCell"/>
</dbReference>
<evidence type="ECO:0000256" key="6">
    <source>
        <dbReference type="ARBA" id="ARBA00022989"/>
    </source>
</evidence>
<keyword evidence="4" id="KW-0808">Transferase</keyword>
<feature type="transmembrane region" description="Helical" evidence="8">
    <location>
        <begin position="311"/>
        <end position="328"/>
    </location>
</feature>
<evidence type="ECO:0000259" key="9">
    <source>
        <dbReference type="Pfam" id="PF13231"/>
    </source>
</evidence>
<dbReference type="PANTHER" id="PTHR33908:SF11">
    <property type="entry name" value="MEMBRANE PROTEIN"/>
    <property type="match status" value="1"/>
</dbReference>
<evidence type="ECO:0000256" key="4">
    <source>
        <dbReference type="ARBA" id="ARBA00022679"/>
    </source>
</evidence>
<keyword evidence="7 8" id="KW-0472">Membrane</keyword>
<feature type="transmembrane region" description="Helical" evidence="8">
    <location>
        <begin position="109"/>
        <end position="129"/>
    </location>
</feature>
<feature type="transmembrane region" description="Helical" evidence="8">
    <location>
        <begin position="242"/>
        <end position="264"/>
    </location>
</feature>
<sequence>MTYKTKLAQQSWLEHPGIILFLFAFLILLFRIFLRGQMLELDEAEQVVMAQQLLPGYPDQPPLYTWLQYTFFHIFGCSLLSLALLKSILLFGCLYTFHQISRLHCKTLSLAWCATLAWALIPAISLDLIKDNTHSVLALFTACLSWYWFIAPSRLTKLSWYLILGCIIGIGFLSKFNYLLFFAILFISAVSIAEFRAKLLSPYLLLTLFVSLLIASPYIFWLEHHFGLGFRSVYKLTPEDKQPWYGFAELIMAIIFFIVPNFLVARIFFPFKFRLGQQFSANTLLYRYHLISIPFLIVVLLFAAIKNFETRWLIPILFLSPLLFFGQVKEEEALAKRVKSFLRVCILVQCCLFIALFYRSHSGHKIRNQFPYQQLVQVIKNNEQQLKFIVSDSHWLIGNLMLNFPNLQGWLLHPATQPVLPQGKAILIWQAPVPPFWVDLFAQTNHLTKIQFIEDPQSHQAVAGYTFTKT</sequence>
<reference evidence="10 11" key="1">
    <citation type="submission" date="2014-06" db="EMBL/GenBank/DDBJ databases">
        <authorList>
            <person name="Urmite Genomes Urmite Genomes"/>
        </authorList>
    </citation>
    <scope>NUCLEOTIDE SEQUENCE [LARGE SCALE GENOMIC DNA]</scope>
</reference>
<dbReference type="OrthoDB" id="9153955at2"/>
<dbReference type="InterPro" id="IPR050297">
    <property type="entry name" value="LipidA_mod_glycosyltrf_83"/>
</dbReference>
<evidence type="ECO:0000256" key="7">
    <source>
        <dbReference type="ARBA" id="ARBA00023136"/>
    </source>
</evidence>
<dbReference type="Proteomes" id="UP000044071">
    <property type="component" value="Unassembled WGS sequence"/>
</dbReference>
<feature type="transmembrane region" description="Helical" evidence="8">
    <location>
        <begin position="12"/>
        <end position="34"/>
    </location>
</feature>